<proteinExistence type="predicted"/>
<accession>A0ACC1I4M2</accession>
<comment type="caution">
    <text evidence="1">The sequence shown here is derived from an EMBL/GenBank/DDBJ whole genome shotgun (WGS) entry which is preliminary data.</text>
</comment>
<evidence type="ECO:0000313" key="1">
    <source>
        <dbReference type="EMBL" id="KAJ1887391.1"/>
    </source>
</evidence>
<reference evidence="1" key="1">
    <citation type="submission" date="2022-07" db="EMBL/GenBank/DDBJ databases">
        <title>Phylogenomic reconstructions and comparative analyses of Kickxellomycotina fungi.</title>
        <authorList>
            <person name="Reynolds N.K."/>
            <person name="Stajich J.E."/>
            <person name="Barry K."/>
            <person name="Grigoriev I.V."/>
            <person name="Crous P."/>
            <person name="Smith M.E."/>
        </authorList>
    </citation>
    <scope>NUCLEOTIDE SEQUENCE</scope>
    <source>
        <strain evidence="1">Benny 63K</strain>
    </source>
</reference>
<sequence length="1302" mass="145110">GPWSTKRKLDLTPCFEHGVLVPLLSAVFLCVAALRLQRLQRMYALPRSYTHSAVFWIKLALAGAVALAAAAELVFIVLSKSLSHGLNAIVLGQLAQVVAYAVAAKLHYYEHTRARRSSDQLLLFWLASLTMWLLTLRTDRITGRPSPEKHSWVWNARYASAAAVAALFGAELWPRRLAEYALPADYDDSRESVARFGVRAPEEDANVFSRLTFSWMSPLLRLGRRKQIGERDLWDLPWRLAPANVAELFAERWQHELDTHSTPSLLRALWLTVGPPFALAGVFKFVQDALQFSQPVLLSRLIGFVASHATEDPQPVSHGYFYASAMLVLQVVQTLFLHQYFQLGMSTGMKAKSCLTTAIYKKALRLSNETRQQYSTGSITTLFSVDVERIGGVTDYAHIAWSGPLQIVLATYLLYTTLGWSVFAGIVIMAIAVPVNGWITKRMRDLQIAQMKNKDMRNTLIDEALSGIKVIKLYAWERSFLKKIQYVRESLELVTLSKYGRMFAWSSVAMMAVPFLVSFVTFLIYSLFDGVSHGPLTAQLVFVSLSLFNLLRFPLTMVPMIISSIVDASVALSRIYKLLISDELDDGSVARLHSTRRQAAGPSSSDKEDAVIVSDASFRWVKHGPLILDSIDFSARSNEHLAIIGKVGSGKSSMVSAILGDMRREQGSVTVCGQVAYAPQQPWIMNATLRENILFGLKYDEMFYNRVIDACALRPDLAILAAGDMTEIGEKGINLSGGQKARVSLARAVYSRADVYILDDPLSAVDAHVGKHIFTHVLGPQGMLKSRCRIHVTNALQFISKCDSVLLLRDGLPAEVGTISDLIKRRGLVYDLIQQFGNVDLSTPPSTAGVTPVSSVVDLDAPVGFDNARRRSTVNSLPSASIAPAHRPGELLSIVQSRNISGGAGIGQRDVLIAEEVSAIGKVSTSAYIDYFRSCTWNGTSMFVGGMILNQALLVLSNVWLKVWSTANEESERRGHELSISSKHGPLYYIAIYGLFGLASAVFCYIRSVVQWSVCAVRSGRVTHQKMLEAVFRSPTSFFDTTPLGRILQRFSKDQNSVDEVIPRTVAQWFQNLTNISMSLVVIIWSLPAFGLVMLPVFMFFFYLKNYFLTTSRTLKRLDSTTRSPIYSSFQESLVGASTIRAYGKSERFMNENLHKIETNQRCVYPYLSLNRWLAVRLEFLSAFIIFATAMLGVISLLYGKGDAGLVGLSVTYALQSTQQINWMLRMECDLENSMCDYVRIQEFQELVSEAPEVIEDNRPAQSWPEKGLVEFKGYSARYREGLDLVLRDLSFRVLPKQKVGI</sequence>
<protein>
    <submittedName>
        <fullName evidence="1">Uncharacterized protein</fullName>
    </submittedName>
</protein>
<dbReference type="Proteomes" id="UP001150581">
    <property type="component" value="Unassembled WGS sequence"/>
</dbReference>
<organism evidence="1 2">
    <name type="scientific">Kickxella alabastrina</name>
    <dbReference type="NCBI Taxonomy" id="61397"/>
    <lineage>
        <taxon>Eukaryota</taxon>
        <taxon>Fungi</taxon>
        <taxon>Fungi incertae sedis</taxon>
        <taxon>Zoopagomycota</taxon>
        <taxon>Kickxellomycotina</taxon>
        <taxon>Kickxellomycetes</taxon>
        <taxon>Kickxellales</taxon>
        <taxon>Kickxellaceae</taxon>
        <taxon>Kickxella</taxon>
    </lineage>
</organism>
<evidence type="ECO:0000313" key="2">
    <source>
        <dbReference type="Proteomes" id="UP001150581"/>
    </source>
</evidence>
<feature type="non-terminal residue" evidence="1">
    <location>
        <position position="1"/>
    </location>
</feature>
<name>A0ACC1I4M2_9FUNG</name>
<gene>
    <name evidence="1" type="ORF">LPJ66_009144</name>
</gene>
<feature type="non-terminal residue" evidence="1">
    <location>
        <position position="1302"/>
    </location>
</feature>
<keyword evidence="2" id="KW-1185">Reference proteome</keyword>
<dbReference type="EMBL" id="JANBPG010002004">
    <property type="protein sequence ID" value="KAJ1887391.1"/>
    <property type="molecule type" value="Genomic_DNA"/>
</dbReference>